<organism evidence="1 2">
    <name type="scientific">Coemansia nantahalensis</name>
    <dbReference type="NCBI Taxonomy" id="2789366"/>
    <lineage>
        <taxon>Eukaryota</taxon>
        <taxon>Fungi</taxon>
        <taxon>Fungi incertae sedis</taxon>
        <taxon>Zoopagomycota</taxon>
        <taxon>Kickxellomycotina</taxon>
        <taxon>Kickxellomycetes</taxon>
        <taxon>Kickxellales</taxon>
        <taxon>Kickxellaceae</taxon>
        <taxon>Coemansia</taxon>
    </lineage>
</organism>
<dbReference type="EMBL" id="JANBUJ010000320">
    <property type="protein sequence ID" value="KAJ2772767.1"/>
    <property type="molecule type" value="Genomic_DNA"/>
</dbReference>
<protein>
    <submittedName>
        <fullName evidence="1">Uncharacterized protein</fullName>
    </submittedName>
</protein>
<sequence length="426" mass="46052">MAASVRAAFLDYCGAGGQPAQQELVRQLEALRAELSRLGSAHECARELPEAGPLLATLCRSRIIARSGDATRAVVDAAMEYSKALRAGVYANERAAQWFSRLVQSLLAAGGGATRRMYETPDYTLLADEAAAREHSVQLLVQLLVGARDGWDMARRERMWADALAVCCGADRVVLFERLAPALDECGWAQLAKHRLAEDYGVLLLRRLPLARALTMWNRLEAVRAQLVLHLLDERDVPADIERLLDAVLGDEALAGRMLDDIARLVLATRDSRAVELWRRLCRGRRRVLRLPKDPDGPRGEDVAELFGAPWPPAAEAEIDVAQTLLYRQWRCIADVQARAPPSSVLRIWLGATAAAGGGHAFRVLDRYFGGGPGGGAAAVVRREAALDVAAFLWAPLGGDAPAAARDGVLAQWRAQRGGAAAGPGS</sequence>
<keyword evidence="2" id="KW-1185">Reference proteome</keyword>
<comment type="caution">
    <text evidence="1">The sequence shown here is derived from an EMBL/GenBank/DDBJ whole genome shotgun (WGS) entry which is preliminary data.</text>
</comment>
<reference evidence="1" key="1">
    <citation type="submission" date="2022-07" db="EMBL/GenBank/DDBJ databases">
        <title>Phylogenomic reconstructions and comparative analyses of Kickxellomycotina fungi.</title>
        <authorList>
            <person name="Reynolds N.K."/>
            <person name="Stajich J.E."/>
            <person name="Barry K."/>
            <person name="Grigoriev I.V."/>
            <person name="Crous P."/>
            <person name="Smith M.E."/>
        </authorList>
    </citation>
    <scope>NUCLEOTIDE SEQUENCE</scope>
    <source>
        <strain evidence="1">CBS 109366</strain>
    </source>
</reference>
<gene>
    <name evidence="1" type="ORF">IWQ57_001623</name>
</gene>
<evidence type="ECO:0000313" key="1">
    <source>
        <dbReference type="EMBL" id="KAJ2772767.1"/>
    </source>
</evidence>
<name>A0ACC1K3N8_9FUNG</name>
<dbReference type="Proteomes" id="UP001140234">
    <property type="component" value="Unassembled WGS sequence"/>
</dbReference>
<proteinExistence type="predicted"/>
<evidence type="ECO:0000313" key="2">
    <source>
        <dbReference type="Proteomes" id="UP001140234"/>
    </source>
</evidence>
<accession>A0ACC1K3N8</accession>